<gene>
    <name evidence="1" type="ORF">SAMN05518846_12415</name>
</gene>
<protein>
    <recommendedName>
        <fullName evidence="3">Glycosyl transferase family 2</fullName>
    </recommendedName>
</protein>
<dbReference type="Gene3D" id="3.90.550.10">
    <property type="entry name" value="Spore Coat Polysaccharide Biosynthesis Protein SpsA, Chain A"/>
    <property type="match status" value="1"/>
</dbReference>
<name>A0A1I4DFR8_9BACL</name>
<evidence type="ECO:0000313" key="1">
    <source>
        <dbReference type="EMBL" id="SFK92045.1"/>
    </source>
</evidence>
<dbReference type="STRING" id="1884381.SAMN05518846_12415"/>
<sequence length="249" mass="27679">MGNEKRNKRAAIKKDKNRKRLSVIISVEQDEITIKALLQQVEKLHPKEIIMILQGSNEESIEILLNSQFPSHTTIIYPFSLGDELWRSIGAKEATGDVWLFLDGSEMILAEELSPFVRACYGGADIALRKSTAGSVTGTVSLACAFFNHLLEQQQLGMSSMMMLPFAIKKKAASLVGIDQLVVPPLAQAIAIRNGLRVETVPLKWYFGHGGLNVTPSRSRQKEMTCLGDHLEAVLYWSEQIRSEQGKVI</sequence>
<dbReference type="InterPro" id="IPR029044">
    <property type="entry name" value="Nucleotide-diphossugar_trans"/>
</dbReference>
<keyword evidence="2" id="KW-1185">Reference proteome</keyword>
<evidence type="ECO:0008006" key="3">
    <source>
        <dbReference type="Google" id="ProtNLM"/>
    </source>
</evidence>
<accession>A0A1I4DFR8</accession>
<reference evidence="2" key="1">
    <citation type="submission" date="2016-10" db="EMBL/GenBank/DDBJ databases">
        <authorList>
            <person name="Varghese N."/>
            <person name="Submissions S."/>
        </authorList>
    </citation>
    <scope>NUCLEOTIDE SEQUENCE [LARGE SCALE GENOMIC DNA]</scope>
    <source>
        <strain evidence="2">OK042</strain>
    </source>
</reference>
<dbReference type="CDD" id="cd00761">
    <property type="entry name" value="Glyco_tranf_GTA_type"/>
    <property type="match status" value="1"/>
</dbReference>
<dbReference type="Proteomes" id="UP000198915">
    <property type="component" value="Unassembled WGS sequence"/>
</dbReference>
<evidence type="ECO:0000313" key="2">
    <source>
        <dbReference type="Proteomes" id="UP000198915"/>
    </source>
</evidence>
<dbReference type="RefSeq" id="WP_092276516.1">
    <property type="nucleotide sequence ID" value="NZ_FORT01000024.1"/>
</dbReference>
<organism evidence="1 2">
    <name type="scientific">Brevibacillus centrosporus</name>
    <dbReference type="NCBI Taxonomy" id="54910"/>
    <lineage>
        <taxon>Bacteria</taxon>
        <taxon>Bacillati</taxon>
        <taxon>Bacillota</taxon>
        <taxon>Bacilli</taxon>
        <taxon>Bacillales</taxon>
        <taxon>Paenibacillaceae</taxon>
        <taxon>Brevibacillus</taxon>
    </lineage>
</organism>
<dbReference type="EMBL" id="FORT01000024">
    <property type="protein sequence ID" value="SFK92045.1"/>
    <property type="molecule type" value="Genomic_DNA"/>
</dbReference>
<dbReference type="AlphaFoldDB" id="A0A1I4DFR8"/>
<dbReference type="SUPFAM" id="SSF53448">
    <property type="entry name" value="Nucleotide-diphospho-sugar transferases"/>
    <property type="match status" value="1"/>
</dbReference>
<proteinExistence type="predicted"/>